<keyword evidence="11" id="KW-1185">Reference proteome</keyword>
<accession>A0A381EA71</accession>
<gene>
    <name evidence="10" type="primary">yjjB</name>
    <name evidence="10" type="ORF">NCTC13294_01620</name>
</gene>
<keyword evidence="6 8" id="KW-0472">Membrane</keyword>
<protein>
    <submittedName>
        <fullName evidence="10">Uncharacterized conserved protein</fullName>
    </submittedName>
</protein>
<evidence type="ECO:0000259" key="9">
    <source>
        <dbReference type="Pfam" id="PF12821"/>
    </source>
</evidence>
<evidence type="ECO:0000256" key="8">
    <source>
        <dbReference type="SAM" id="Phobius"/>
    </source>
</evidence>
<name>A0A381EA71_9GAMM</name>
<dbReference type="OrthoDB" id="9810047at2"/>
<dbReference type="AlphaFoldDB" id="A0A381EA71"/>
<feature type="transmembrane region" description="Helical" evidence="8">
    <location>
        <begin position="89"/>
        <end position="113"/>
    </location>
</feature>
<evidence type="ECO:0000313" key="11">
    <source>
        <dbReference type="Proteomes" id="UP000254572"/>
    </source>
</evidence>
<dbReference type="RefSeq" id="WP_115611856.1">
    <property type="nucleotide sequence ID" value="NZ_JBHLZC010000002.1"/>
</dbReference>
<dbReference type="PANTHER" id="PTHR34390:SF1">
    <property type="entry name" value="SUCCINATE TRANSPORTER SUBUNIT YJJB-RELATED"/>
    <property type="match status" value="1"/>
</dbReference>
<keyword evidence="5 8" id="KW-1133">Transmembrane helix</keyword>
<keyword evidence="4 8" id="KW-0812">Transmembrane</keyword>
<reference evidence="10 11" key="1">
    <citation type="submission" date="2018-06" db="EMBL/GenBank/DDBJ databases">
        <authorList>
            <consortium name="Pathogen Informatics"/>
            <person name="Doyle S."/>
        </authorList>
    </citation>
    <scope>NUCLEOTIDE SEQUENCE [LARGE SCALE GENOMIC DNA]</scope>
    <source>
        <strain evidence="10 11">NCTC13294</strain>
    </source>
</reference>
<organism evidence="10 11">
    <name type="scientific">Cardiobacterium valvarum</name>
    <dbReference type="NCBI Taxonomy" id="194702"/>
    <lineage>
        <taxon>Bacteria</taxon>
        <taxon>Pseudomonadati</taxon>
        <taxon>Pseudomonadota</taxon>
        <taxon>Gammaproteobacteria</taxon>
        <taxon>Cardiobacteriales</taxon>
        <taxon>Cardiobacteriaceae</taxon>
        <taxon>Cardiobacterium</taxon>
    </lineage>
</organism>
<keyword evidence="3" id="KW-0997">Cell inner membrane</keyword>
<sequence>MNALHILRLLVNDAFFAAIPAVGFALLFNVPPRALKYCAALGALGHATRTALQMLQLSPVFATFFAASLVGALGVWLARRYHRAHPKVFTVAAVIPMFPGLSAYRAMLSLVLIEKEGYSPERFATMVEQFVQTGFLLAALVFGLALPGLLYYRQKPVV</sequence>
<feature type="transmembrane region" description="Helical" evidence="8">
    <location>
        <begin position="6"/>
        <end position="27"/>
    </location>
</feature>
<evidence type="ECO:0000256" key="1">
    <source>
        <dbReference type="ARBA" id="ARBA00004651"/>
    </source>
</evidence>
<evidence type="ECO:0000256" key="5">
    <source>
        <dbReference type="ARBA" id="ARBA00022989"/>
    </source>
</evidence>
<dbReference type="InterPro" id="IPR050539">
    <property type="entry name" value="ThrE_Dicarb/AminoAcid_Exp"/>
</dbReference>
<dbReference type="Pfam" id="PF12821">
    <property type="entry name" value="ThrE_2"/>
    <property type="match status" value="1"/>
</dbReference>
<comment type="similarity">
    <text evidence="7">Belongs to the ThrE exporter (TC 2.A.79) family.</text>
</comment>
<proteinExistence type="inferred from homology"/>
<keyword evidence="2" id="KW-1003">Cell membrane</keyword>
<evidence type="ECO:0000256" key="3">
    <source>
        <dbReference type="ARBA" id="ARBA00022519"/>
    </source>
</evidence>
<evidence type="ECO:0000313" key="10">
    <source>
        <dbReference type="EMBL" id="SUX23921.1"/>
    </source>
</evidence>
<dbReference type="EMBL" id="UFUW01000001">
    <property type="protein sequence ID" value="SUX23921.1"/>
    <property type="molecule type" value="Genomic_DNA"/>
</dbReference>
<dbReference type="GO" id="GO:0005886">
    <property type="term" value="C:plasma membrane"/>
    <property type="evidence" value="ECO:0007669"/>
    <property type="project" value="UniProtKB-SubCell"/>
</dbReference>
<feature type="domain" description="Threonine/Serine exporter ThrE" evidence="9">
    <location>
        <begin position="14"/>
        <end position="148"/>
    </location>
</feature>
<dbReference type="InterPro" id="IPR024528">
    <property type="entry name" value="ThrE_2"/>
</dbReference>
<comment type="subcellular location">
    <subcellularLocation>
        <location evidence="1">Cell membrane</location>
        <topology evidence="1">Multi-pass membrane protein</topology>
    </subcellularLocation>
</comment>
<evidence type="ECO:0000256" key="4">
    <source>
        <dbReference type="ARBA" id="ARBA00022692"/>
    </source>
</evidence>
<dbReference type="PANTHER" id="PTHR34390">
    <property type="entry name" value="UPF0442 PROTEIN YJJB-RELATED"/>
    <property type="match status" value="1"/>
</dbReference>
<feature type="transmembrane region" description="Helical" evidence="8">
    <location>
        <begin position="133"/>
        <end position="152"/>
    </location>
</feature>
<dbReference type="GO" id="GO:0015744">
    <property type="term" value="P:succinate transport"/>
    <property type="evidence" value="ECO:0007669"/>
    <property type="project" value="TreeGrafter"/>
</dbReference>
<feature type="transmembrane region" description="Helical" evidence="8">
    <location>
        <begin position="58"/>
        <end position="77"/>
    </location>
</feature>
<evidence type="ECO:0000256" key="7">
    <source>
        <dbReference type="ARBA" id="ARBA00034125"/>
    </source>
</evidence>
<dbReference type="Proteomes" id="UP000254572">
    <property type="component" value="Unassembled WGS sequence"/>
</dbReference>
<evidence type="ECO:0000256" key="6">
    <source>
        <dbReference type="ARBA" id="ARBA00023136"/>
    </source>
</evidence>
<evidence type="ECO:0000256" key="2">
    <source>
        <dbReference type="ARBA" id="ARBA00022475"/>
    </source>
</evidence>